<evidence type="ECO:0000256" key="1">
    <source>
        <dbReference type="SAM" id="MobiDB-lite"/>
    </source>
</evidence>
<name>A0A6V7PE82_ANACO</name>
<proteinExistence type="predicted"/>
<accession>A0A6V7PE82</accession>
<organism evidence="2">
    <name type="scientific">Ananas comosus var. bracteatus</name>
    <name type="common">red pineapple</name>
    <dbReference type="NCBI Taxonomy" id="296719"/>
    <lineage>
        <taxon>Eukaryota</taxon>
        <taxon>Viridiplantae</taxon>
        <taxon>Streptophyta</taxon>
        <taxon>Embryophyta</taxon>
        <taxon>Tracheophyta</taxon>
        <taxon>Spermatophyta</taxon>
        <taxon>Magnoliopsida</taxon>
        <taxon>Liliopsida</taxon>
        <taxon>Poales</taxon>
        <taxon>Bromeliaceae</taxon>
        <taxon>Bromelioideae</taxon>
        <taxon>Ananas</taxon>
    </lineage>
</organism>
<reference evidence="2" key="1">
    <citation type="submission" date="2020-07" db="EMBL/GenBank/DDBJ databases">
        <authorList>
            <person name="Lin J."/>
        </authorList>
    </citation>
    <scope>NUCLEOTIDE SEQUENCE</scope>
</reference>
<sequence>MEGVVVFLVPSRCAAAATHLFRSVCRGGVFVFLVPIVVAAPSAAYASPQPGAGATTATGNEEYEDPPPTPLRSRLRGTPSVAFAYLTKGRKPPSQPVTSGPGDKFIVNSRCFIGAYRKTYASVVKPHQLPAIHSTIFGALVEKKVKLGVELAIAQSLEGKLKPTVEDGVDSIGDGVSHCNWLEESSKWMMSKIYLR</sequence>
<feature type="region of interest" description="Disordered" evidence="1">
    <location>
        <begin position="45"/>
        <end position="72"/>
    </location>
</feature>
<feature type="compositionally biased region" description="Low complexity" evidence="1">
    <location>
        <begin position="45"/>
        <end position="54"/>
    </location>
</feature>
<gene>
    <name evidence="2" type="ORF">CB5_LOCUS12372</name>
</gene>
<evidence type="ECO:0000313" key="2">
    <source>
        <dbReference type="EMBL" id="CAD1829161.1"/>
    </source>
</evidence>
<dbReference type="AlphaFoldDB" id="A0A6V7PE82"/>
<dbReference type="EMBL" id="LR862147">
    <property type="protein sequence ID" value="CAD1829161.1"/>
    <property type="molecule type" value="Genomic_DNA"/>
</dbReference>
<protein>
    <submittedName>
        <fullName evidence="2">Uncharacterized protein</fullName>
    </submittedName>
</protein>